<dbReference type="InterPro" id="IPR029036">
    <property type="entry name" value="P5CR_dimer"/>
</dbReference>
<comment type="subcellular location">
    <subcellularLocation>
        <location evidence="4">Cytoplasm</location>
    </subcellularLocation>
</comment>
<comment type="similarity">
    <text evidence="1 4">Belongs to the pyrroline-5-carboxylate reductase family.</text>
</comment>
<comment type="catalytic activity">
    <reaction evidence="4">
        <text>L-proline + NAD(+) = (S)-1-pyrroline-5-carboxylate + NADH + 2 H(+)</text>
        <dbReference type="Rhea" id="RHEA:14105"/>
        <dbReference type="ChEBI" id="CHEBI:15378"/>
        <dbReference type="ChEBI" id="CHEBI:17388"/>
        <dbReference type="ChEBI" id="CHEBI:57540"/>
        <dbReference type="ChEBI" id="CHEBI:57945"/>
        <dbReference type="ChEBI" id="CHEBI:60039"/>
        <dbReference type="EC" id="1.5.1.2"/>
    </reaction>
</comment>
<dbReference type="Gene3D" id="1.10.3730.10">
    <property type="entry name" value="ProC C-terminal domain-like"/>
    <property type="match status" value="1"/>
</dbReference>
<evidence type="ECO:0000313" key="6">
    <source>
        <dbReference type="EMBL" id="MBB5719553.1"/>
    </source>
</evidence>
<keyword evidence="2 4" id="KW-0521">NADP</keyword>
<dbReference type="AlphaFoldDB" id="A0A840Z0X8"/>
<dbReference type="PANTHER" id="PTHR11645">
    <property type="entry name" value="PYRROLINE-5-CARBOXYLATE REDUCTASE"/>
    <property type="match status" value="1"/>
</dbReference>
<evidence type="ECO:0000256" key="1">
    <source>
        <dbReference type="ARBA" id="ARBA00005525"/>
    </source>
</evidence>
<comment type="caution">
    <text evidence="6">The sequence shown here is derived from an EMBL/GenBank/DDBJ whole genome shotgun (WGS) entry which is preliminary data.</text>
</comment>
<dbReference type="GO" id="GO:0004735">
    <property type="term" value="F:pyrroline-5-carboxylate reductase activity"/>
    <property type="evidence" value="ECO:0007669"/>
    <property type="project" value="UniProtKB-UniRule"/>
</dbReference>
<dbReference type="Proteomes" id="UP000554342">
    <property type="component" value="Unassembled WGS sequence"/>
</dbReference>
<dbReference type="UniPathway" id="UPA00098">
    <property type="reaction ID" value="UER00361"/>
</dbReference>
<reference evidence="6 7" key="1">
    <citation type="submission" date="2020-08" db="EMBL/GenBank/DDBJ databases">
        <title>Genomic Encyclopedia of Type Strains, Phase IV (KMG-IV): sequencing the most valuable type-strain genomes for metagenomic binning, comparative biology and taxonomic classification.</title>
        <authorList>
            <person name="Goeker M."/>
        </authorList>
    </citation>
    <scope>NUCLEOTIDE SEQUENCE [LARGE SCALE GENOMIC DNA]</scope>
    <source>
        <strain evidence="6 7">DSM 27203</strain>
    </source>
</reference>
<keyword evidence="3 4" id="KW-0560">Oxidoreductase</keyword>
<feature type="domain" description="Pyrroline-5-carboxylate reductase dimerisation" evidence="5">
    <location>
        <begin position="143"/>
        <end position="248"/>
    </location>
</feature>
<evidence type="ECO:0000259" key="5">
    <source>
        <dbReference type="Pfam" id="PF14748"/>
    </source>
</evidence>
<dbReference type="EMBL" id="JACIJI010000004">
    <property type="protein sequence ID" value="MBB5719553.1"/>
    <property type="molecule type" value="Genomic_DNA"/>
</dbReference>
<dbReference type="SUPFAM" id="SSF48179">
    <property type="entry name" value="6-phosphogluconate dehydrogenase C-terminal domain-like"/>
    <property type="match status" value="1"/>
</dbReference>
<evidence type="ECO:0000256" key="4">
    <source>
        <dbReference type="HAMAP-Rule" id="MF_01925"/>
    </source>
</evidence>
<evidence type="ECO:0000313" key="7">
    <source>
        <dbReference type="Proteomes" id="UP000554342"/>
    </source>
</evidence>
<dbReference type="PANTHER" id="PTHR11645:SF0">
    <property type="entry name" value="PYRROLINE-5-CARBOXYLATE REDUCTASE 3"/>
    <property type="match status" value="1"/>
</dbReference>
<evidence type="ECO:0000256" key="2">
    <source>
        <dbReference type="ARBA" id="ARBA00022857"/>
    </source>
</evidence>
<comment type="function">
    <text evidence="4">Catalyzes the reduction of 1-pyrroline-5-carboxylate (PCA) to L-proline.</text>
</comment>
<keyword evidence="4" id="KW-0028">Amino-acid biosynthesis</keyword>
<comment type="catalytic activity">
    <reaction evidence="4">
        <text>L-proline + NADP(+) = (S)-1-pyrroline-5-carboxylate + NADPH + 2 H(+)</text>
        <dbReference type="Rhea" id="RHEA:14109"/>
        <dbReference type="ChEBI" id="CHEBI:15378"/>
        <dbReference type="ChEBI" id="CHEBI:17388"/>
        <dbReference type="ChEBI" id="CHEBI:57783"/>
        <dbReference type="ChEBI" id="CHEBI:58349"/>
        <dbReference type="ChEBI" id="CHEBI:60039"/>
        <dbReference type="EC" id="1.5.1.2"/>
    </reaction>
</comment>
<dbReference type="HAMAP" id="MF_01925">
    <property type="entry name" value="P5C_reductase"/>
    <property type="match status" value="1"/>
</dbReference>
<dbReference type="Gene3D" id="3.40.50.720">
    <property type="entry name" value="NAD(P)-binding Rossmann-like Domain"/>
    <property type="match status" value="1"/>
</dbReference>
<dbReference type="GO" id="GO:0055129">
    <property type="term" value="P:L-proline biosynthetic process"/>
    <property type="evidence" value="ECO:0007669"/>
    <property type="project" value="UniProtKB-UniRule"/>
</dbReference>
<gene>
    <name evidence="4" type="primary">proC</name>
    <name evidence="6" type="ORF">FHR23_002494</name>
</gene>
<proteinExistence type="inferred from homology"/>
<keyword evidence="4" id="KW-0963">Cytoplasm</keyword>
<dbReference type="GO" id="GO:0005737">
    <property type="term" value="C:cytoplasm"/>
    <property type="evidence" value="ECO:0007669"/>
    <property type="project" value="UniProtKB-SubCell"/>
</dbReference>
<keyword evidence="7" id="KW-1185">Reference proteome</keyword>
<evidence type="ECO:0000256" key="3">
    <source>
        <dbReference type="ARBA" id="ARBA00023002"/>
    </source>
</evidence>
<dbReference type="InterPro" id="IPR000304">
    <property type="entry name" value="Pyrroline-COOH_reductase"/>
</dbReference>
<keyword evidence="4" id="KW-0641">Proline biosynthesis</keyword>
<protein>
    <recommendedName>
        <fullName evidence="4">Pyrroline-5-carboxylate reductase</fullName>
        <shortName evidence="4">P5C reductase</shortName>
        <shortName evidence="4">P5CR</shortName>
        <ecNumber evidence="4">1.5.1.2</ecNumber>
    </recommendedName>
    <alternativeName>
        <fullName evidence="4">PCA reductase</fullName>
    </alternativeName>
</protein>
<organism evidence="6 7">
    <name type="scientific">Stakelama sediminis</name>
    <dbReference type="NCBI Taxonomy" id="463200"/>
    <lineage>
        <taxon>Bacteria</taxon>
        <taxon>Pseudomonadati</taxon>
        <taxon>Pseudomonadota</taxon>
        <taxon>Alphaproteobacteria</taxon>
        <taxon>Sphingomonadales</taxon>
        <taxon>Sphingomonadaceae</taxon>
        <taxon>Stakelama</taxon>
    </lineage>
</organism>
<accession>A0A840Z0X8</accession>
<dbReference type="SUPFAM" id="SSF51735">
    <property type="entry name" value="NAD(P)-binding Rossmann-fold domains"/>
    <property type="match status" value="1"/>
</dbReference>
<dbReference type="EC" id="1.5.1.2" evidence="4"/>
<sequence length="254" mass="25989">MAGAMLRQWVASGDVSPDQVTVIDPGTPKIPEGVRHLQSPPEDGLPDALMLGVKPQMLDGVAESLAPRVQGVPLLLSILAGVEVAALAKRFDAGAVVRVMPNLPVGLGKGVVALHGVPPGSAQGKAASALMDSLGLVEWIDKEELFDSVTALSGCGPGFVFRFIDALADAGVAVGLEPDQALRLATATVNGSSAMAADADDNPGVLADRVASPGGSTREGMNVLDRDEALKNLLIETLTAARDRNHELAAAARG</sequence>
<dbReference type="PIRSF" id="PIRSF000193">
    <property type="entry name" value="Pyrrol-5-carb_rd"/>
    <property type="match status" value="1"/>
</dbReference>
<dbReference type="InterPro" id="IPR008927">
    <property type="entry name" value="6-PGluconate_DH-like_C_sf"/>
</dbReference>
<name>A0A840Z0X8_9SPHN</name>
<dbReference type="FunFam" id="1.10.3730.10:FF:000001">
    <property type="entry name" value="Pyrroline-5-carboxylate reductase"/>
    <property type="match status" value="1"/>
</dbReference>
<dbReference type="InterPro" id="IPR036291">
    <property type="entry name" value="NAD(P)-bd_dom_sf"/>
</dbReference>
<comment type="pathway">
    <text evidence="4">Amino-acid biosynthesis; L-proline biosynthesis; L-proline from L-glutamate 5-semialdehyde: step 1/1.</text>
</comment>
<dbReference type="Pfam" id="PF14748">
    <property type="entry name" value="P5CR_dimer"/>
    <property type="match status" value="1"/>
</dbReference>